<organism evidence="1 2">
    <name type="scientific">Arachis hypogaea</name>
    <name type="common">Peanut</name>
    <dbReference type="NCBI Taxonomy" id="3818"/>
    <lineage>
        <taxon>Eukaryota</taxon>
        <taxon>Viridiplantae</taxon>
        <taxon>Streptophyta</taxon>
        <taxon>Embryophyta</taxon>
        <taxon>Tracheophyta</taxon>
        <taxon>Spermatophyta</taxon>
        <taxon>Magnoliopsida</taxon>
        <taxon>eudicotyledons</taxon>
        <taxon>Gunneridae</taxon>
        <taxon>Pentapetalae</taxon>
        <taxon>rosids</taxon>
        <taxon>fabids</taxon>
        <taxon>Fabales</taxon>
        <taxon>Fabaceae</taxon>
        <taxon>Papilionoideae</taxon>
        <taxon>50 kb inversion clade</taxon>
        <taxon>dalbergioids sensu lato</taxon>
        <taxon>Dalbergieae</taxon>
        <taxon>Pterocarpus clade</taxon>
        <taxon>Arachis</taxon>
    </lineage>
</organism>
<dbReference type="AlphaFoldDB" id="A0A6B9V6C3"/>
<evidence type="ECO:0000313" key="1">
    <source>
        <dbReference type="EMBL" id="QHN76950.1"/>
    </source>
</evidence>
<accession>A0A6B9V6C3</accession>
<dbReference type="EMBL" id="CP031001">
    <property type="protein sequence ID" value="QHN76950.1"/>
    <property type="molecule type" value="Genomic_DNA"/>
</dbReference>
<reference evidence="1 2" key="1">
    <citation type="submission" date="2020-01" db="EMBL/GenBank/DDBJ databases">
        <title>Genome sequence of Arachis hypogaea, cultivar Shitouqi.</title>
        <authorList>
            <person name="Zhuang W."/>
            <person name="Chen H."/>
            <person name="Varshney R."/>
            <person name="Wang D."/>
            <person name="Ming R."/>
        </authorList>
    </citation>
    <scope>NUCLEOTIDE SEQUENCE [LARGE SCALE GENOMIC DNA]</scope>
    <source>
        <tissue evidence="1">Young leaf</tissue>
    </source>
</reference>
<dbReference type="Proteomes" id="UP000464620">
    <property type="component" value="Chromosome B09"/>
</dbReference>
<protein>
    <submittedName>
        <fullName evidence="1">Uncharacterized protein</fullName>
    </submittedName>
</protein>
<sequence>MRSAMRGRRRCLRHCRQISPPLLEPLAVGTAFLTTADEAHRSCSKVTVALFGFVGSCAAAGVIAENCRRNPVFLVGRLDGMQQLCKSLVVQAGTFSKQVRINNTKKSLQAAPSISYSSI</sequence>
<proteinExistence type="predicted"/>
<evidence type="ECO:0000313" key="2">
    <source>
        <dbReference type="Proteomes" id="UP000464620"/>
    </source>
</evidence>
<name>A0A6B9V6C3_ARAHY</name>
<gene>
    <name evidence="1" type="ORF">DS421_19g648420</name>
</gene>